<protein>
    <submittedName>
        <fullName evidence="4">Outer membrane efflux protein</fullName>
    </submittedName>
</protein>
<dbReference type="PROSITE" id="PS51257">
    <property type="entry name" value="PROKAR_LIPOPROTEIN"/>
    <property type="match status" value="1"/>
</dbReference>
<dbReference type="PANTHER" id="PTHR30203:SF32">
    <property type="entry name" value="CATION EFFLUX SYSTEM PROTEIN CUSC"/>
    <property type="match status" value="1"/>
</dbReference>
<dbReference type="SUPFAM" id="SSF56954">
    <property type="entry name" value="Outer membrane efflux proteins (OEP)"/>
    <property type="match status" value="1"/>
</dbReference>
<feature type="coiled-coil region" evidence="2">
    <location>
        <begin position="223"/>
        <end position="250"/>
    </location>
</feature>
<evidence type="ECO:0000256" key="2">
    <source>
        <dbReference type="SAM" id="Coils"/>
    </source>
</evidence>
<dbReference type="AlphaFoldDB" id="A0A378WGG7"/>
<name>A0A378WGG7_9NEIS</name>
<feature type="signal peptide" evidence="3">
    <location>
        <begin position="1"/>
        <end position="28"/>
    </location>
</feature>
<proteinExistence type="inferred from homology"/>
<evidence type="ECO:0000313" key="4">
    <source>
        <dbReference type="EMBL" id="SUA36548.1"/>
    </source>
</evidence>
<feature type="chain" id="PRO_5016837381" evidence="3">
    <location>
        <begin position="29"/>
        <end position="465"/>
    </location>
</feature>
<keyword evidence="3" id="KW-0732">Signal</keyword>
<dbReference type="InterPro" id="IPR010131">
    <property type="entry name" value="MdtP/NodT-like"/>
</dbReference>
<keyword evidence="2" id="KW-0175">Coiled coil</keyword>
<organism evidence="4 5">
    <name type="scientific">Neisseria zoodegmatis</name>
    <dbReference type="NCBI Taxonomy" id="326523"/>
    <lineage>
        <taxon>Bacteria</taxon>
        <taxon>Pseudomonadati</taxon>
        <taxon>Pseudomonadota</taxon>
        <taxon>Betaproteobacteria</taxon>
        <taxon>Neisseriales</taxon>
        <taxon>Neisseriaceae</taxon>
        <taxon>Neisseria</taxon>
    </lineage>
</organism>
<dbReference type="OrthoDB" id="9770517at2"/>
<dbReference type="Gene3D" id="2.20.200.10">
    <property type="entry name" value="Outer membrane efflux proteins (OEP)"/>
    <property type="match status" value="1"/>
</dbReference>
<comment type="similarity">
    <text evidence="1">Belongs to the outer membrane factor (OMF) (TC 1.B.17) family.</text>
</comment>
<evidence type="ECO:0000313" key="5">
    <source>
        <dbReference type="Proteomes" id="UP000254055"/>
    </source>
</evidence>
<dbReference type="PANTHER" id="PTHR30203">
    <property type="entry name" value="OUTER MEMBRANE CATION EFFLUX PROTEIN"/>
    <property type="match status" value="1"/>
</dbReference>
<gene>
    <name evidence="4" type="primary">mtrE_2</name>
    <name evidence="4" type="ORF">NCTC12229_00966</name>
</gene>
<reference evidence="4 5" key="1">
    <citation type="submission" date="2018-06" db="EMBL/GenBank/DDBJ databases">
        <authorList>
            <consortium name="Pathogen Informatics"/>
            <person name="Doyle S."/>
        </authorList>
    </citation>
    <scope>NUCLEOTIDE SEQUENCE [LARGE SCALE GENOMIC DNA]</scope>
    <source>
        <strain evidence="4 5">NCTC12229</strain>
    </source>
</reference>
<evidence type="ECO:0000256" key="3">
    <source>
        <dbReference type="SAM" id="SignalP"/>
    </source>
</evidence>
<dbReference type="Gene3D" id="1.20.1600.10">
    <property type="entry name" value="Outer membrane efflux proteins (OEP)"/>
    <property type="match status" value="1"/>
</dbReference>
<sequence>MKPTRLFQTALSLSIALALGGCAINHTARPDLTLEAGGVIVPAAEAARRYHITENWWRIYADNRLDALVEQALSNNIDLKKAAINVNKALYQANILGAGLVPSFNASVGASANKNLKDSGSSTRSFSSQLGLSYEIDLWQRLNAKADAQVWEYQATQQDLAATRLTLINNVVDAYFNIAYLNEAIALTEKTVKQYQDIARIAAAKYKHGKADAAQPRRAEQSLLSAQNSLIQLRNNRAAAEETLSNLLNLKPGETAASVSTDFRLHTARGVDLNVPVSALANRPDLRAAEYRLQSAVKNVDAQKRSWYPVITVGATVSTSSDKARTLFDVPFLGGSVKLNLPFLDWNTLKWQDKTAEANFEQARLHFEQTLTAALNEVLGNYQKYGHAAQALDNARKQYALDQKNSRYYQVRYQYGKNELKDWLEALNTEYSSAQNMLNRRYETLKYESMVYKAMAGRYTAKAVQ</sequence>
<dbReference type="InterPro" id="IPR003423">
    <property type="entry name" value="OMP_efflux"/>
</dbReference>
<accession>A0A378WGG7</accession>
<dbReference type="EMBL" id="UGRS01000001">
    <property type="protein sequence ID" value="SUA36548.1"/>
    <property type="molecule type" value="Genomic_DNA"/>
</dbReference>
<dbReference type="RefSeq" id="WP_115133743.1">
    <property type="nucleotide sequence ID" value="NZ_UGRS01000001.1"/>
</dbReference>
<evidence type="ECO:0000256" key="1">
    <source>
        <dbReference type="ARBA" id="ARBA00007613"/>
    </source>
</evidence>
<dbReference type="Pfam" id="PF02321">
    <property type="entry name" value="OEP"/>
    <property type="match status" value="2"/>
</dbReference>
<dbReference type="Proteomes" id="UP000254055">
    <property type="component" value="Unassembled WGS sequence"/>
</dbReference>
<dbReference type="GO" id="GO:0015562">
    <property type="term" value="F:efflux transmembrane transporter activity"/>
    <property type="evidence" value="ECO:0007669"/>
    <property type="project" value="InterPro"/>
</dbReference>